<sequence length="136" mass="14732">MLWLAYAACAGAGRSAARRGEFAGIGANGRRFYSPPLPQEAEDGIVGLEAVAGVDFGGRHVAADGESPERLGGVHREGRQEKELPQGSLPQLQRRLRVRSFDADDDTNIFSDAIYVLKCRVEFITANVYIIIILAS</sequence>
<dbReference type="EMBL" id="OY731408">
    <property type="protein sequence ID" value="CAJ1978675.1"/>
    <property type="molecule type" value="Genomic_DNA"/>
</dbReference>
<dbReference type="Gramene" id="rna-AYBTSS11_LOCUS30872">
    <property type="protein sequence ID" value="CAJ1978675.1"/>
    <property type="gene ID" value="gene-AYBTSS11_LOCUS30872"/>
</dbReference>
<keyword evidence="3" id="KW-1185">Reference proteome</keyword>
<organism evidence="2 3">
    <name type="scientific">Sphenostylis stenocarpa</name>
    <dbReference type="NCBI Taxonomy" id="92480"/>
    <lineage>
        <taxon>Eukaryota</taxon>
        <taxon>Viridiplantae</taxon>
        <taxon>Streptophyta</taxon>
        <taxon>Embryophyta</taxon>
        <taxon>Tracheophyta</taxon>
        <taxon>Spermatophyta</taxon>
        <taxon>Magnoliopsida</taxon>
        <taxon>eudicotyledons</taxon>
        <taxon>Gunneridae</taxon>
        <taxon>Pentapetalae</taxon>
        <taxon>rosids</taxon>
        <taxon>fabids</taxon>
        <taxon>Fabales</taxon>
        <taxon>Fabaceae</taxon>
        <taxon>Papilionoideae</taxon>
        <taxon>50 kb inversion clade</taxon>
        <taxon>NPAAA clade</taxon>
        <taxon>indigoferoid/millettioid clade</taxon>
        <taxon>Phaseoleae</taxon>
        <taxon>Sphenostylis</taxon>
    </lineage>
</organism>
<dbReference type="Proteomes" id="UP001189624">
    <property type="component" value="Chromosome 11"/>
</dbReference>
<proteinExistence type="predicted"/>
<evidence type="ECO:0000313" key="3">
    <source>
        <dbReference type="Proteomes" id="UP001189624"/>
    </source>
</evidence>
<feature type="compositionally biased region" description="Basic and acidic residues" evidence="1">
    <location>
        <begin position="63"/>
        <end position="84"/>
    </location>
</feature>
<protein>
    <submittedName>
        <fullName evidence="2">Uncharacterized protein</fullName>
    </submittedName>
</protein>
<dbReference type="AlphaFoldDB" id="A0AA86W4U7"/>
<evidence type="ECO:0000256" key="1">
    <source>
        <dbReference type="SAM" id="MobiDB-lite"/>
    </source>
</evidence>
<evidence type="ECO:0000313" key="2">
    <source>
        <dbReference type="EMBL" id="CAJ1978675.1"/>
    </source>
</evidence>
<accession>A0AA86W4U7</accession>
<gene>
    <name evidence="2" type="ORF">AYBTSS11_LOCUS30872</name>
</gene>
<reference evidence="2" key="1">
    <citation type="submission" date="2023-10" db="EMBL/GenBank/DDBJ databases">
        <authorList>
            <person name="Domelevo Entfellner J.-B."/>
        </authorList>
    </citation>
    <scope>NUCLEOTIDE SEQUENCE</scope>
</reference>
<name>A0AA86W4U7_9FABA</name>
<feature type="region of interest" description="Disordered" evidence="1">
    <location>
        <begin position="63"/>
        <end position="87"/>
    </location>
</feature>